<evidence type="ECO:0000313" key="2">
    <source>
        <dbReference type="Proteomes" id="UP000218209"/>
    </source>
</evidence>
<gene>
    <name evidence="1" type="ORF">BU14_0339s0010</name>
</gene>
<evidence type="ECO:0008006" key="3">
    <source>
        <dbReference type="Google" id="ProtNLM"/>
    </source>
</evidence>
<dbReference type="Pfam" id="PF10604">
    <property type="entry name" value="Polyketide_cyc2"/>
    <property type="match status" value="1"/>
</dbReference>
<dbReference type="SUPFAM" id="SSF55961">
    <property type="entry name" value="Bet v1-like"/>
    <property type="match status" value="1"/>
</dbReference>
<dbReference type="EMBL" id="KV918990">
    <property type="protein sequence ID" value="OSX73546.1"/>
    <property type="molecule type" value="Genomic_DNA"/>
</dbReference>
<dbReference type="Proteomes" id="UP000218209">
    <property type="component" value="Unassembled WGS sequence"/>
</dbReference>
<organism evidence="1 2">
    <name type="scientific">Porphyra umbilicalis</name>
    <name type="common">Purple laver</name>
    <name type="synonym">Red alga</name>
    <dbReference type="NCBI Taxonomy" id="2786"/>
    <lineage>
        <taxon>Eukaryota</taxon>
        <taxon>Rhodophyta</taxon>
        <taxon>Bangiophyceae</taxon>
        <taxon>Bangiales</taxon>
        <taxon>Bangiaceae</taxon>
        <taxon>Porphyra</taxon>
    </lineage>
</organism>
<reference evidence="1 2" key="1">
    <citation type="submission" date="2017-03" db="EMBL/GenBank/DDBJ databases">
        <title>WGS assembly of Porphyra umbilicalis.</title>
        <authorList>
            <person name="Brawley S.H."/>
            <person name="Blouin N.A."/>
            <person name="Ficko-Blean E."/>
            <person name="Wheeler G.L."/>
            <person name="Lohr M."/>
            <person name="Goodson H.V."/>
            <person name="Jenkins J.W."/>
            <person name="Blaby-Haas C.E."/>
            <person name="Helliwell K.E."/>
            <person name="Chan C."/>
            <person name="Marriage T."/>
            <person name="Bhattacharya D."/>
            <person name="Klein A.S."/>
            <person name="Badis Y."/>
            <person name="Brodie J."/>
            <person name="Cao Y."/>
            <person name="Collen J."/>
            <person name="Dittami S.M."/>
            <person name="Gachon C.M."/>
            <person name="Green B.R."/>
            <person name="Karpowicz S."/>
            <person name="Kim J.W."/>
            <person name="Kudahl U."/>
            <person name="Lin S."/>
            <person name="Michel G."/>
            <person name="Mittag M."/>
            <person name="Olson B.J."/>
            <person name="Pangilinan J."/>
            <person name="Peng Y."/>
            <person name="Qiu H."/>
            <person name="Shu S."/>
            <person name="Singer J.T."/>
            <person name="Smith A.G."/>
            <person name="Sprecher B.N."/>
            <person name="Wagner V."/>
            <person name="Wang W."/>
            <person name="Wang Z.-Y."/>
            <person name="Yan J."/>
            <person name="Yarish C."/>
            <person name="Zoeuner-Riek S."/>
            <person name="Zhuang Y."/>
            <person name="Zou Y."/>
            <person name="Lindquist E.A."/>
            <person name="Grimwood J."/>
            <person name="Barry K."/>
            <person name="Rokhsar D.S."/>
            <person name="Schmutz J."/>
            <person name="Stiller J.W."/>
            <person name="Grossman A.R."/>
            <person name="Prochnik S.E."/>
        </authorList>
    </citation>
    <scope>NUCLEOTIDE SEQUENCE [LARGE SCALE GENOMIC DNA]</scope>
    <source>
        <strain evidence="1">4086291</strain>
    </source>
</reference>
<name>A0A1X6NYG1_PORUM</name>
<proteinExistence type="predicted"/>
<protein>
    <recommendedName>
        <fullName evidence="3">Coenzyme Q-binding protein COQ10 START domain-containing protein</fullName>
    </recommendedName>
</protein>
<dbReference type="Gene3D" id="3.30.530.20">
    <property type="match status" value="1"/>
</dbReference>
<sequence length="161" mass="17575">MVKFSKTLHVAASRSRCFELLRDWSRASSWDPAIVESTKVPGQPTDAFGVGTKWNIQFQPSPDSKPMSVDYTTTTYDAGEAGTKSILGFTGNATFVRSIDTLEMTDAPGANGVPGTDVSYTADVRLRYLLAPFSFTLQGKMDDMAEPAMEGLQKFCDKNLV</sequence>
<accession>A0A1X6NYG1</accession>
<dbReference type="AlphaFoldDB" id="A0A1X6NYG1"/>
<dbReference type="InterPro" id="IPR019587">
    <property type="entry name" value="Polyketide_cyclase/dehydratase"/>
</dbReference>
<evidence type="ECO:0000313" key="1">
    <source>
        <dbReference type="EMBL" id="OSX73546.1"/>
    </source>
</evidence>
<dbReference type="InterPro" id="IPR023393">
    <property type="entry name" value="START-like_dom_sf"/>
</dbReference>
<keyword evidence="2" id="KW-1185">Reference proteome</keyword>